<feature type="region of interest" description="Disordered" evidence="3">
    <location>
        <begin position="233"/>
        <end position="294"/>
    </location>
</feature>
<dbReference type="FunFam" id="3.10.20.90:FF:000298">
    <property type="entry name" value="BAG family molecular chaperone regulator 1"/>
    <property type="match status" value="1"/>
</dbReference>
<evidence type="ECO:0000313" key="8">
    <source>
        <dbReference type="Proteomes" id="UP000077755"/>
    </source>
</evidence>
<dbReference type="InterPro" id="IPR003103">
    <property type="entry name" value="BAG_domain"/>
</dbReference>
<evidence type="ECO:0000256" key="1">
    <source>
        <dbReference type="ARBA" id="ARBA00023186"/>
    </source>
</evidence>
<dbReference type="OMA" id="AFEMVIN"/>
<dbReference type="Pfam" id="PF02179">
    <property type="entry name" value="BAG"/>
    <property type="match status" value="1"/>
</dbReference>
<feature type="domain" description="BAG" evidence="5">
    <location>
        <begin position="145"/>
        <end position="223"/>
    </location>
</feature>
<dbReference type="Gramene" id="KZM92400">
    <property type="protein sequence ID" value="KZM92400"/>
    <property type="gene ID" value="DCAR_020235"/>
</dbReference>
<dbReference type="CDD" id="cd17054">
    <property type="entry name" value="Ubl_AtBAG1_like"/>
    <property type="match status" value="1"/>
</dbReference>
<dbReference type="GO" id="GO:0005737">
    <property type="term" value="C:cytoplasm"/>
    <property type="evidence" value="ECO:0007669"/>
    <property type="project" value="TreeGrafter"/>
</dbReference>
<reference evidence="7" key="2">
    <citation type="submission" date="2022-03" db="EMBL/GenBank/DDBJ databases">
        <title>Draft title - Genomic analysis of global carrot germplasm unveils the trajectory of domestication and the origin of high carotenoid orange carrot.</title>
        <authorList>
            <person name="Iorizzo M."/>
            <person name="Ellison S."/>
            <person name="Senalik D."/>
            <person name="Macko-Podgorni A."/>
            <person name="Grzebelus D."/>
            <person name="Bostan H."/>
            <person name="Rolling W."/>
            <person name="Curaba J."/>
            <person name="Simon P."/>
        </authorList>
    </citation>
    <scope>NUCLEOTIDE SEQUENCE</scope>
    <source>
        <tissue evidence="7">Leaf</tissue>
    </source>
</reference>
<dbReference type="PROSITE" id="PS51035">
    <property type="entry name" value="BAG"/>
    <property type="match status" value="1"/>
</dbReference>
<dbReference type="InterPro" id="IPR000626">
    <property type="entry name" value="Ubiquitin-like_dom"/>
</dbReference>
<dbReference type="SMART" id="SM00264">
    <property type="entry name" value="BAG"/>
    <property type="match status" value="1"/>
</dbReference>
<dbReference type="SUPFAM" id="SSF54236">
    <property type="entry name" value="Ubiquitin-like"/>
    <property type="match status" value="1"/>
</dbReference>
<dbReference type="Gene3D" id="1.20.58.120">
    <property type="entry name" value="BAG domain"/>
    <property type="match status" value="1"/>
</dbReference>
<dbReference type="STRING" id="79200.A0A161ZYQ0"/>
<feature type="domain" description="Ubiquitin-like" evidence="4">
    <location>
        <begin position="50"/>
        <end position="120"/>
    </location>
</feature>
<dbReference type="GO" id="GO:0051087">
    <property type="term" value="F:protein-folding chaperone binding"/>
    <property type="evidence" value="ECO:0007669"/>
    <property type="project" value="InterPro"/>
</dbReference>
<reference evidence="6" key="1">
    <citation type="journal article" date="2016" name="Nat. Genet.">
        <title>A high-quality carrot genome assembly provides new insights into carotenoid accumulation and asterid genome evolution.</title>
        <authorList>
            <person name="Iorizzo M."/>
            <person name="Ellison S."/>
            <person name="Senalik D."/>
            <person name="Zeng P."/>
            <person name="Satapoomin P."/>
            <person name="Huang J."/>
            <person name="Bowman M."/>
            <person name="Iovene M."/>
            <person name="Sanseverino W."/>
            <person name="Cavagnaro P."/>
            <person name="Yildiz M."/>
            <person name="Macko-Podgorni A."/>
            <person name="Moranska E."/>
            <person name="Grzebelus E."/>
            <person name="Grzebelus D."/>
            <person name="Ashrafi H."/>
            <person name="Zheng Z."/>
            <person name="Cheng S."/>
            <person name="Spooner D."/>
            <person name="Van Deynze A."/>
            <person name="Simon P."/>
        </authorList>
    </citation>
    <scope>NUCLEOTIDE SEQUENCE [LARGE SCALE GENOMIC DNA]</scope>
    <source>
        <tissue evidence="6">Leaf</tissue>
    </source>
</reference>
<feature type="region of interest" description="Disordered" evidence="3">
    <location>
        <begin position="1"/>
        <end position="51"/>
    </location>
</feature>
<evidence type="ECO:0008006" key="9">
    <source>
        <dbReference type="Google" id="ProtNLM"/>
    </source>
</evidence>
<proteinExistence type="predicted"/>
<dbReference type="InterPro" id="IPR039773">
    <property type="entry name" value="BAG_chaperone_regulator"/>
</dbReference>
<sequence>MMRMRSGITEMPSNKGGPGGAENEWEMRPGGMLVQKRDPDSDHPRVPPPPTIRVRVKFGSIYHEINISSQATFGELKKMLSGPTGLHHEDQKLLFKDKERASKVFLDVVGVKDKSKIVLVEDPISQEKRYLEMRRNAKMEKAAKFISEISLEVDRLTGQVSALESVISKGGKVAEKQVLSLTELLMNELLKLDGIVADGDVKLQRRLQVKRVQKCVETLDLLKIKNSSQSVIDGSDISDTIQQQENKPESVVEKREEQRYPNGKIPFRTQPQSRRTTGHSQLQMQQDAARHSPSAPVVITTQWETFDPVPAMPTPVQPAASSGNNTVHPKFTWDLL</sequence>
<keyword evidence="8" id="KW-1185">Reference proteome</keyword>
<dbReference type="SUPFAM" id="SSF63491">
    <property type="entry name" value="BAG domain"/>
    <property type="match status" value="1"/>
</dbReference>
<dbReference type="GO" id="GO:0050821">
    <property type="term" value="P:protein stabilization"/>
    <property type="evidence" value="ECO:0007669"/>
    <property type="project" value="TreeGrafter"/>
</dbReference>
<organism evidence="6">
    <name type="scientific">Daucus carota subsp. sativus</name>
    <name type="common">Carrot</name>
    <dbReference type="NCBI Taxonomy" id="79200"/>
    <lineage>
        <taxon>Eukaryota</taxon>
        <taxon>Viridiplantae</taxon>
        <taxon>Streptophyta</taxon>
        <taxon>Embryophyta</taxon>
        <taxon>Tracheophyta</taxon>
        <taxon>Spermatophyta</taxon>
        <taxon>Magnoliopsida</taxon>
        <taxon>eudicotyledons</taxon>
        <taxon>Gunneridae</taxon>
        <taxon>Pentapetalae</taxon>
        <taxon>asterids</taxon>
        <taxon>campanulids</taxon>
        <taxon>Apiales</taxon>
        <taxon>Apiaceae</taxon>
        <taxon>Apioideae</taxon>
        <taxon>Scandiceae</taxon>
        <taxon>Daucinae</taxon>
        <taxon>Daucus</taxon>
        <taxon>Daucus sect. Daucus</taxon>
    </lineage>
</organism>
<feature type="compositionally biased region" description="Basic and acidic residues" evidence="3">
    <location>
        <begin position="35"/>
        <end position="45"/>
    </location>
</feature>
<dbReference type="Pfam" id="PF00240">
    <property type="entry name" value="ubiquitin"/>
    <property type="match status" value="1"/>
</dbReference>
<evidence type="ECO:0000259" key="5">
    <source>
        <dbReference type="PROSITE" id="PS51035"/>
    </source>
</evidence>
<evidence type="ECO:0000259" key="4">
    <source>
        <dbReference type="PROSITE" id="PS50053"/>
    </source>
</evidence>
<dbReference type="GO" id="GO:0000774">
    <property type="term" value="F:adenyl-nucleotide exchange factor activity"/>
    <property type="evidence" value="ECO:0007669"/>
    <property type="project" value="TreeGrafter"/>
</dbReference>
<evidence type="ECO:0000313" key="6">
    <source>
        <dbReference type="EMBL" id="KZM92400.1"/>
    </source>
</evidence>
<gene>
    <name evidence="6" type="ORF">DCAR_020235</name>
    <name evidence="7" type="ORF">DCAR_0626201</name>
</gene>
<dbReference type="InterPro" id="IPR036533">
    <property type="entry name" value="BAG_dom_sf"/>
</dbReference>
<dbReference type="PANTHER" id="PTHR12329">
    <property type="entry name" value="BCL2-ASSOCIATED ATHANOGENE"/>
    <property type="match status" value="1"/>
</dbReference>
<dbReference type="InterPro" id="IPR029071">
    <property type="entry name" value="Ubiquitin-like_domsf"/>
</dbReference>
<dbReference type="OrthoDB" id="776628at2759"/>
<dbReference type="PROSITE" id="PS50053">
    <property type="entry name" value="UBIQUITIN_2"/>
    <property type="match status" value="1"/>
</dbReference>
<feature type="compositionally biased region" description="Basic and acidic residues" evidence="3">
    <location>
        <begin position="246"/>
        <end position="259"/>
    </location>
</feature>
<dbReference type="AlphaFoldDB" id="A0A161ZYQ0"/>
<protein>
    <recommendedName>
        <fullName evidence="9">BAG domain-containing protein</fullName>
    </recommendedName>
</protein>
<evidence type="ECO:0000313" key="7">
    <source>
        <dbReference type="EMBL" id="WOH06773.1"/>
    </source>
</evidence>
<dbReference type="Gene3D" id="3.10.20.90">
    <property type="entry name" value="Phosphatidylinositol 3-kinase Catalytic Subunit, Chain A, domain 1"/>
    <property type="match status" value="1"/>
</dbReference>
<accession>A0A161ZYQ0</accession>
<dbReference type="Proteomes" id="UP000077755">
    <property type="component" value="Chromosome 6"/>
</dbReference>
<evidence type="ECO:0000256" key="3">
    <source>
        <dbReference type="SAM" id="MobiDB-lite"/>
    </source>
</evidence>
<comment type="function">
    <text evidence="2">Co-chaperone that regulates diverse cellular pathways, such as programmed cell death and stress responses.</text>
</comment>
<dbReference type="EMBL" id="CP093348">
    <property type="protein sequence ID" value="WOH06773.1"/>
    <property type="molecule type" value="Genomic_DNA"/>
</dbReference>
<name>A0A161ZYQ0_DAUCS</name>
<dbReference type="KEGG" id="dcr:108224313"/>
<feature type="compositionally biased region" description="Polar residues" evidence="3">
    <location>
        <begin position="233"/>
        <end position="245"/>
    </location>
</feature>
<evidence type="ECO:0000256" key="2">
    <source>
        <dbReference type="ARBA" id="ARBA00058673"/>
    </source>
</evidence>
<dbReference type="PANTHER" id="PTHR12329:SF11">
    <property type="entry name" value="BAG FAMILY MOLECULAR CHAPERONE REGULATOR 1"/>
    <property type="match status" value="1"/>
</dbReference>
<feature type="compositionally biased region" description="Polar residues" evidence="3">
    <location>
        <begin position="269"/>
        <end position="286"/>
    </location>
</feature>
<dbReference type="EMBL" id="LNRQ01000006">
    <property type="protein sequence ID" value="KZM92400.1"/>
    <property type="molecule type" value="Genomic_DNA"/>
</dbReference>
<keyword evidence="1" id="KW-0143">Chaperone</keyword>